<dbReference type="PANTHER" id="PTHR46796">
    <property type="entry name" value="HTH-TYPE TRANSCRIPTIONAL ACTIVATOR RHAS-RELATED"/>
    <property type="match status" value="1"/>
</dbReference>
<dbReference type="SUPFAM" id="SSF46689">
    <property type="entry name" value="Homeodomain-like"/>
    <property type="match status" value="2"/>
</dbReference>
<reference evidence="5" key="2">
    <citation type="submission" date="2020-09" db="EMBL/GenBank/DDBJ databases">
        <authorList>
            <person name="Sun Q."/>
            <person name="Zhou Y."/>
        </authorList>
    </citation>
    <scope>NUCLEOTIDE SEQUENCE</scope>
    <source>
        <strain evidence="5">CGMCC 4.7278</strain>
    </source>
</reference>
<evidence type="ECO:0000256" key="1">
    <source>
        <dbReference type="ARBA" id="ARBA00023015"/>
    </source>
</evidence>
<dbReference type="InterPro" id="IPR009057">
    <property type="entry name" value="Homeodomain-like_sf"/>
</dbReference>
<dbReference type="InterPro" id="IPR050204">
    <property type="entry name" value="AraC_XylS_family_regulators"/>
</dbReference>
<protein>
    <submittedName>
        <fullName evidence="5">AraC family transcriptional regulator</fullName>
    </submittedName>
</protein>
<gene>
    <name evidence="5" type="ORF">GCM10011591_37630</name>
</gene>
<dbReference type="InterPro" id="IPR020449">
    <property type="entry name" value="Tscrpt_reg_AraC-type_HTH"/>
</dbReference>
<dbReference type="InterPro" id="IPR018060">
    <property type="entry name" value="HTH_AraC"/>
</dbReference>
<proteinExistence type="predicted"/>
<keyword evidence="1" id="KW-0805">Transcription regulation</keyword>
<keyword evidence="6" id="KW-1185">Reference proteome</keyword>
<reference evidence="5" key="1">
    <citation type="journal article" date="2014" name="Int. J. Syst. Evol. Microbiol.">
        <title>Complete genome sequence of Corynebacterium casei LMG S-19264T (=DSM 44701T), isolated from a smear-ripened cheese.</title>
        <authorList>
            <consortium name="US DOE Joint Genome Institute (JGI-PGF)"/>
            <person name="Walter F."/>
            <person name="Albersmeier A."/>
            <person name="Kalinowski J."/>
            <person name="Ruckert C."/>
        </authorList>
    </citation>
    <scope>NUCLEOTIDE SEQUENCE</scope>
    <source>
        <strain evidence="5">CGMCC 4.7278</strain>
    </source>
</reference>
<comment type="caution">
    <text evidence="5">The sequence shown here is derived from an EMBL/GenBank/DDBJ whole genome shotgun (WGS) entry which is preliminary data.</text>
</comment>
<evidence type="ECO:0000259" key="4">
    <source>
        <dbReference type="PROSITE" id="PS01124"/>
    </source>
</evidence>
<dbReference type="SUPFAM" id="SSF51182">
    <property type="entry name" value="RmlC-like cupins"/>
    <property type="match status" value="1"/>
</dbReference>
<dbReference type="SMART" id="SM00342">
    <property type="entry name" value="HTH_ARAC"/>
    <property type="match status" value="1"/>
</dbReference>
<evidence type="ECO:0000313" key="6">
    <source>
        <dbReference type="Proteomes" id="UP000612956"/>
    </source>
</evidence>
<accession>A0A917QP41</accession>
<dbReference type="Pfam" id="PF12833">
    <property type="entry name" value="HTH_18"/>
    <property type="match status" value="1"/>
</dbReference>
<dbReference type="GO" id="GO:0003700">
    <property type="term" value="F:DNA-binding transcription factor activity"/>
    <property type="evidence" value="ECO:0007669"/>
    <property type="project" value="InterPro"/>
</dbReference>
<dbReference type="PROSITE" id="PS00041">
    <property type="entry name" value="HTH_ARAC_FAMILY_1"/>
    <property type="match status" value="1"/>
</dbReference>
<evidence type="ECO:0000256" key="2">
    <source>
        <dbReference type="ARBA" id="ARBA00023125"/>
    </source>
</evidence>
<evidence type="ECO:0000256" key="3">
    <source>
        <dbReference type="ARBA" id="ARBA00023163"/>
    </source>
</evidence>
<dbReference type="Proteomes" id="UP000612956">
    <property type="component" value="Unassembled WGS sequence"/>
</dbReference>
<dbReference type="EMBL" id="BMMW01000004">
    <property type="protein sequence ID" value="GGK61820.1"/>
    <property type="molecule type" value="Genomic_DNA"/>
</dbReference>
<dbReference type="Pfam" id="PF12852">
    <property type="entry name" value="Cupin_6"/>
    <property type="match status" value="1"/>
</dbReference>
<dbReference type="InterPro" id="IPR018062">
    <property type="entry name" value="HTH_AraC-typ_CS"/>
</dbReference>
<organism evidence="5 6">
    <name type="scientific">Nocardia camponoti</name>
    <dbReference type="NCBI Taxonomy" id="1616106"/>
    <lineage>
        <taxon>Bacteria</taxon>
        <taxon>Bacillati</taxon>
        <taxon>Actinomycetota</taxon>
        <taxon>Actinomycetes</taxon>
        <taxon>Mycobacteriales</taxon>
        <taxon>Nocardiaceae</taxon>
        <taxon>Nocardia</taxon>
    </lineage>
</organism>
<dbReference type="GO" id="GO:0043565">
    <property type="term" value="F:sequence-specific DNA binding"/>
    <property type="evidence" value="ECO:0007669"/>
    <property type="project" value="InterPro"/>
</dbReference>
<keyword evidence="3" id="KW-0804">Transcription</keyword>
<feature type="domain" description="HTH araC/xylS-type" evidence="4">
    <location>
        <begin position="199"/>
        <end position="297"/>
    </location>
</feature>
<dbReference type="PROSITE" id="PS01124">
    <property type="entry name" value="HTH_ARAC_FAMILY_2"/>
    <property type="match status" value="1"/>
</dbReference>
<dbReference type="AlphaFoldDB" id="A0A917QP41"/>
<dbReference type="PANTHER" id="PTHR46796:SF13">
    <property type="entry name" value="HTH-TYPE TRANSCRIPTIONAL ACTIVATOR RHAS"/>
    <property type="match status" value="1"/>
</dbReference>
<dbReference type="Gene3D" id="1.10.10.60">
    <property type="entry name" value="Homeodomain-like"/>
    <property type="match status" value="2"/>
</dbReference>
<dbReference type="InterPro" id="IPR032783">
    <property type="entry name" value="AraC_lig"/>
</dbReference>
<dbReference type="InterPro" id="IPR011051">
    <property type="entry name" value="RmlC_Cupin_sf"/>
</dbReference>
<keyword evidence="2" id="KW-0238">DNA-binding</keyword>
<name>A0A917QP41_9NOCA</name>
<evidence type="ECO:0000313" key="5">
    <source>
        <dbReference type="EMBL" id="GGK61820.1"/>
    </source>
</evidence>
<sequence length="306" mass="32839">MVCGVDILSETLAAIRTGNPTSGMFVRHAPWGRAYPEVPGAGFHVVVQGSCWLVPPDDAPIALGEGDVVFMPRGRAHTLVDQLDSAVTEAAHPGEPREIDGPGARSALLCGAYALGRGRTHPMFDELPDFIHLPAQSGRRNGLRAIVELLVDELTEPKLGTSSAIPALLEPLLLYLLRTWFSSRESGRWATAFTDPTVSAALSAIHADPAAEWSVDELSSRAGVSRATLARKFAATVGEPPLAYVTRWRMLTAARMLREDSLPLASVGRKVGYASEFAFAKAFKRAYGVAPGRYRREGELPAVAVS</sequence>
<dbReference type="PRINTS" id="PR00032">
    <property type="entry name" value="HTHARAC"/>
</dbReference>